<dbReference type="CDD" id="cd14014">
    <property type="entry name" value="STKc_PknB_like"/>
    <property type="match status" value="1"/>
</dbReference>
<dbReference type="PROSITE" id="PS50011">
    <property type="entry name" value="PROTEIN_KINASE_DOM"/>
    <property type="match status" value="1"/>
</dbReference>
<dbReference type="PANTHER" id="PTHR43289:SF6">
    <property type="entry name" value="SERINE_THREONINE-PROTEIN KINASE NEKL-3"/>
    <property type="match status" value="1"/>
</dbReference>
<name>A0A1F6TZ51_9PROT</name>
<dbReference type="InterPro" id="IPR006597">
    <property type="entry name" value="Sel1-like"/>
</dbReference>
<comment type="caution">
    <text evidence="9">The sequence shown here is derived from an EMBL/GenBank/DDBJ whole genome shotgun (WGS) entry which is preliminary data.</text>
</comment>
<proteinExistence type="predicted"/>
<dbReference type="Pfam" id="PF00069">
    <property type="entry name" value="Pkinase"/>
    <property type="match status" value="1"/>
</dbReference>
<dbReference type="InterPro" id="IPR011990">
    <property type="entry name" value="TPR-like_helical_dom_sf"/>
</dbReference>
<keyword evidence="2" id="KW-0723">Serine/threonine-protein kinase</keyword>
<dbReference type="PANTHER" id="PTHR43289">
    <property type="entry name" value="MITOGEN-ACTIVATED PROTEIN KINASE KINASE KINASE 20-RELATED"/>
    <property type="match status" value="1"/>
</dbReference>
<dbReference type="InterPro" id="IPR000719">
    <property type="entry name" value="Prot_kinase_dom"/>
</dbReference>
<dbReference type="SUPFAM" id="SSF56112">
    <property type="entry name" value="Protein kinase-like (PK-like)"/>
    <property type="match status" value="1"/>
</dbReference>
<evidence type="ECO:0000256" key="3">
    <source>
        <dbReference type="ARBA" id="ARBA00022679"/>
    </source>
</evidence>
<evidence type="ECO:0000256" key="7">
    <source>
        <dbReference type="PROSITE-ProRule" id="PRU10141"/>
    </source>
</evidence>
<dbReference type="SMART" id="SM00220">
    <property type="entry name" value="S_TKc"/>
    <property type="match status" value="1"/>
</dbReference>
<dbReference type="EC" id="2.7.11.1" evidence="1"/>
<dbReference type="AlphaFoldDB" id="A0A1F6TZ51"/>
<dbReference type="InterPro" id="IPR011009">
    <property type="entry name" value="Kinase-like_dom_sf"/>
</dbReference>
<evidence type="ECO:0000256" key="6">
    <source>
        <dbReference type="ARBA" id="ARBA00022840"/>
    </source>
</evidence>
<keyword evidence="6 7" id="KW-0067">ATP-binding</keyword>
<dbReference type="FunFam" id="1.10.510.10:FF:000021">
    <property type="entry name" value="Serine/threonine protein kinase"/>
    <property type="match status" value="1"/>
</dbReference>
<dbReference type="Gene3D" id="1.10.510.10">
    <property type="entry name" value="Transferase(Phosphotransferase) domain 1"/>
    <property type="match status" value="1"/>
</dbReference>
<dbReference type="Gene3D" id="3.30.200.20">
    <property type="entry name" value="Phosphorylase Kinase, domain 1"/>
    <property type="match status" value="1"/>
</dbReference>
<dbReference type="EMBL" id="MFTC01000072">
    <property type="protein sequence ID" value="OGI50352.1"/>
    <property type="molecule type" value="Genomic_DNA"/>
</dbReference>
<keyword evidence="5" id="KW-0418">Kinase</keyword>
<protein>
    <recommendedName>
        <fullName evidence="1">non-specific serine/threonine protein kinase</fullName>
        <ecNumber evidence="1">2.7.11.1</ecNumber>
    </recommendedName>
</protein>
<evidence type="ECO:0000256" key="1">
    <source>
        <dbReference type="ARBA" id="ARBA00012513"/>
    </source>
</evidence>
<organism evidence="9 10">
    <name type="scientific">Candidatus Muproteobacteria bacterium RIFCSPLOWO2_01_FULL_60_18</name>
    <dbReference type="NCBI Taxonomy" id="1817768"/>
    <lineage>
        <taxon>Bacteria</taxon>
        <taxon>Pseudomonadati</taxon>
        <taxon>Pseudomonadota</taxon>
        <taxon>Candidatus Muproteobacteria</taxon>
    </lineage>
</organism>
<dbReference type="Gene3D" id="1.25.40.10">
    <property type="entry name" value="Tetratricopeptide repeat domain"/>
    <property type="match status" value="1"/>
</dbReference>
<dbReference type="Proteomes" id="UP000179037">
    <property type="component" value="Unassembled WGS sequence"/>
</dbReference>
<dbReference type="InterPro" id="IPR017441">
    <property type="entry name" value="Protein_kinase_ATP_BS"/>
</dbReference>
<dbReference type="STRING" id="1817768.A3A87_06350"/>
<evidence type="ECO:0000313" key="10">
    <source>
        <dbReference type="Proteomes" id="UP000179037"/>
    </source>
</evidence>
<evidence type="ECO:0000256" key="2">
    <source>
        <dbReference type="ARBA" id="ARBA00022527"/>
    </source>
</evidence>
<dbReference type="PROSITE" id="PS00108">
    <property type="entry name" value="PROTEIN_KINASE_ST"/>
    <property type="match status" value="1"/>
</dbReference>
<feature type="binding site" evidence="7">
    <location>
        <position position="62"/>
    </location>
    <ligand>
        <name>ATP</name>
        <dbReference type="ChEBI" id="CHEBI:30616"/>
    </ligand>
</feature>
<dbReference type="InterPro" id="IPR008271">
    <property type="entry name" value="Ser/Thr_kinase_AS"/>
</dbReference>
<keyword evidence="4 7" id="KW-0547">Nucleotide-binding</keyword>
<evidence type="ECO:0000256" key="4">
    <source>
        <dbReference type="ARBA" id="ARBA00022741"/>
    </source>
</evidence>
<accession>A0A1F6TZ51</accession>
<feature type="domain" description="Protein kinase" evidence="8">
    <location>
        <begin position="33"/>
        <end position="289"/>
    </location>
</feature>
<dbReference type="GO" id="GO:0004674">
    <property type="term" value="F:protein serine/threonine kinase activity"/>
    <property type="evidence" value="ECO:0007669"/>
    <property type="project" value="UniProtKB-KW"/>
</dbReference>
<sequence>MQSSDIKTQILSHSPAVTPGAAQGIAEALAARYEILDTLGEGGMGMVYRVRDRETNEILALKLLRPEIARDPAMMEWFKNEIRLAHRITHKNVCRIYDFNRVGDLAYITMEYMDGESLRAWLKRAGKMTPERVIDLARQITAGLSEAHVQGVVHRDLKPENVMLGRDGLVKLLDFGIARAAGSDTATARTIIGTPEYMAPEQSQGKAVDQRVDLYAMGLILYECLTGRRAFSGATPVEIALKQLKERPLPLRKFLPSTPPHLEAIVLRCLEKEPARRFASAAEIQRALVQPGAPLQRASHSWKTAAVVTVGLLAVMAAYQMVNRQGMPSAPVQTQEASANLPDHQQVPEELVKLFEAAKQGDAAAQERVGRLYLDGPERARDERKAFFWTRRAALSGDRNAQYTLGQMYESGRGAAHNLVGAFVWYNIALSSGNESARAPFDRLKHELSSDEISEAEQQLHKLRRGRER</sequence>
<evidence type="ECO:0000313" key="9">
    <source>
        <dbReference type="EMBL" id="OGI50352.1"/>
    </source>
</evidence>
<dbReference type="GO" id="GO:0005524">
    <property type="term" value="F:ATP binding"/>
    <property type="evidence" value="ECO:0007669"/>
    <property type="project" value="UniProtKB-UniRule"/>
</dbReference>
<keyword evidence="3" id="KW-0808">Transferase</keyword>
<reference evidence="9 10" key="1">
    <citation type="journal article" date="2016" name="Nat. Commun.">
        <title>Thousands of microbial genomes shed light on interconnected biogeochemical processes in an aquifer system.</title>
        <authorList>
            <person name="Anantharaman K."/>
            <person name="Brown C.T."/>
            <person name="Hug L.A."/>
            <person name="Sharon I."/>
            <person name="Castelle C.J."/>
            <person name="Probst A.J."/>
            <person name="Thomas B.C."/>
            <person name="Singh A."/>
            <person name="Wilkins M.J."/>
            <person name="Karaoz U."/>
            <person name="Brodie E.L."/>
            <person name="Williams K.H."/>
            <person name="Hubbard S.S."/>
            <person name="Banfield J.F."/>
        </authorList>
    </citation>
    <scope>NUCLEOTIDE SEQUENCE [LARGE SCALE GENOMIC DNA]</scope>
</reference>
<dbReference type="SUPFAM" id="SSF81901">
    <property type="entry name" value="HCP-like"/>
    <property type="match status" value="1"/>
</dbReference>
<evidence type="ECO:0000256" key="5">
    <source>
        <dbReference type="ARBA" id="ARBA00022777"/>
    </source>
</evidence>
<dbReference type="PROSITE" id="PS00107">
    <property type="entry name" value="PROTEIN_KINASE_ATP"/>
    <property type="match status" value="1"/>
</dbReference>
<dbReference type="SMART" id="SM00671">
    <property type="entry name" value="SEL1"/>
    <property type="match status" value="2"/>
</dbReference>
<gene>
    <name evidence="9" type="ORF">A3A87_06350</name>
</gene>
<evidence type="ECO:0000259" key="8">
    <source>
        <dbReference type="PROSITE" id="PS50011"/>
    </source>
</evidence>
<dbReference type="Pfam" id="PF08238">
    <property type="entry name" value="Sel1"/>
    <property type="match status" value="2"/>
</dbReference>